<feature type="transmembrane region" description="Helical" evidence="1">
    <location>
        <begin position="322"/>
        <end position="342"/>
    </location>
</feature>
<gene>
    <name evidence="2" type="ORF">SCD92_06555</name>
</gene>
<name>A0ABU4RVW5_9GAMM</name>
<protein>
    <recommendedName>
        <fullName evidence="4">Glycosyltransferase RgtA/B/C/D-like domain-containing protein</fullName>
    </recommendedName>
</protein>
<feature type="transmembrane region" description="Helical" evidence="1">
    <location>
        <begin position="202"/>
        <end position="223"/>
    </location>
</feature>
<feature type="transmembrane region" description="Helical" evidence="1">
    <location>
        <begin position="229"/>
        <end position="249"/>
    </location>
</feature>
<feature type="transmembrane region" description="Helical" evidence="1">
    <location>
        <begin position="669"/>
        <end position="689"/>
    </location>
</feature>
<accession>A0ABU4RVW5</accession>
<keyword evidence="3" id="KW-1185">Reference proteome</keyword>
<evidence type="ECO:0000313" key="2">
    <source>
        <dbReference type="EMBL" id="MDX6849014.1"/>
    </source>
</evidence>
<feature type="transmembrane region" description="Helical" evidence="1">
    <location>
        <begin position="36"/>
        <end position="57"/>
    </location>
</feature>
<evidence type="ECO:0008006" key="4">
    <source>
        <dbReference type="Google" id="ProtNLM"/>
    </source>
</evidence>
<feature type="transmembrane region" description="Helical" evidence="1">
    <location>
        <begin position="420"/>
        <end position="440"/>
    </location>
</feature>
<feature type="transmembrane region" description="Helical" evidence="1">
    <location>
        <begin position="452"/>
        <end position="470"/>
    </location>
</feature>
<evidence type="ECO:0000256" key="1">
    <source>
        <dbReference type="SAM" id="Phobius"/>
    </source>
</evidence>
<keyword evidence="1" id="KW-0812">Transmembrane</keyword>
<evidence type="ECO:0000313" key="3">
    <source>
        <dbReference type="Proteomes" id="UP001273505"/>
    </source>
</evidence>
<feature type="transmembrane region" description="Helical" evidence="1">
    <location>
        <begin position="389"/>
        <end position="414"/>
    </location>
</feature>
<keyword evidence="1" id="KW-1133">Transmembrane helix</keyword>
<comment type="caution">
    <text evidence="2">The sequence shown here is derived from an EMBL/GenBank/DDBJ whole genome shotgun (WGS) entry which is preliminary data.</text>
</comment>
<keyword evidence="1" id="KW-0472">Membrane</keyword>
<organism evidence="2 3">
    <name type="scientific">Gilvimarinus gilvus</name>
    <dbReference type="NCBI Taxonomy" id="3058038"/>
    <lineage>
        <taxon>Bacteria</taxon>
        <taxon>Pseudomonadati</taxon>
        <taxon>Pseudomonadota</taxon>
        <taxon>Gammaproteobacteria</taxon>
        <taxon>Cellvibrionales</taxon>
        <taxon>Cellvibrionaceae</taxon>
        <taxon>Gilvimarinus</taxon>
    </lineage>
</organism>
<feature type="transmembrane region" description="Helical" evidence="1">
    <location>
        <begin position="105"/>
        <end position="127"/>
    </location>
</feature>
<feature type="transmembrane region" description="Helical" evidence="1">
    <location>
        <begin position="64"/>
        <end position="85"/>
    </location>
</feature>
<feature type="transmembrane region" description="Helical" evidence="1">
    <location>
        <begin position="641"/>
        <end position="662"/>
    </location>
</feature>
<dbReference type="EMBL" id="JAXAFO010000008">
    <property type="protein sequence ID" value="MDX6849014.1"/>
    <property type="molecule type" value="Genomic_DNA"/>
</dbReference>
<proteinExistence type="predicted"/>
<feature type="transmembrane region" description="Helical" evidence="1">
    <location>
        <begin position="280"/>
        <end position="310"/>
    </location>
</feature>
<feature type="transmembrane region" description="Helical" evidence="1">
    <location>
        <begin position="256"/>
        <end position="274"/>
    </location>
</feature>
<sequence>MNALLLPIALLLPWVAGAVALRPLRERLSLTLAGWLGYGYFLGAALLTACAFLASLFTWLATTIGLLVCLTTLTLVVTVGATRTVRRLPADKPLLLHSTTRCERWLTALLLALMALHLGFAAFELYWRPVYPWDAWQTWAYTAKAWYFSGAPVDMLPPNQWLNLRDPNVDAYTVQGHHYPWLLPAQSWWSASILGSWQDNRVTWPALPAAVALGLALWGQAVAATGRHLAGPLAAALLLSLPLLHTHIALAGYADLWLAGFSGLGLIAIARGLLEEHRGQLVLGLAAAVLGLLVKHDAIIWLACGLLLIGLMRGRQLAPTKLVLTITLSLGALAYGLSRIQLQMNPDFSQYAKLLWIADSWHILWYLLPGALLLALLPQSPARITAKAFGSLLALILLSQLVLFGATHAGSWIITAASRLLLQVTPFLIFALVCLICAHFTPTPFKRWGRTALAISASSLCTLLIIFIWLTSTASPASSPEPALNFSAQQLHAVYGPVRQLPTKLQLAPATEGRAIITTGPVQFDAATFDLLDANIDGAGQDVQSLFWRTAANPSQPFIRDLVLGAGPVTLSDNENWQGEITEVGLILYPNPNHPVSLQQMTLSPLTALARLHIAIANWLTPDLWTQASINRITLSTESSLPSLTLLAGGWVLLCWLALRLINGATAPLMPFLGVALSAWLLLDARWLLNSYHQAMATQAHYAKTQTPEALDLANDDATLKLARQVNTVLDAQPHRIIATADGEQKFALRRLKYNLLPHSVYVIDGPVSPKKMAAVDAIIWLAAGKSNLPGNCQPPLRDVLPKLTTPRGILCMTKPTAHHD</sequence>
<reference evidence="2 3" key="1">
    <citation type="submission" date="2023-11" db="EMBL/GenBank/DDBJ databases">
        <title>Gilvimarinus fulvus sp. nov., isolated from the surface of Kelp.</title>
        <authorList>
            <person name="Sun Y.Y."/>
            <person name="Gong Y."/>
            <person name="Du Z.J."/>
        </authorList>
    </citation>
    <scope>NUCLEOTIDE SEQUENCE [LARGE SCALE GENOMIC DNA]</scope>
    <source>
        <strain evidence="2 3">SDUM040013</strain>
    </source>
</reference>
<dbReference type="Proteomes" id="UP001273505">
    <property type="component" value="Unassembled WGS sequence"/>
</dbReference>
<feature type="transmembrane region" description="Helical" evidence="1">
    <location>
        <begin position="354"/>
        <end position="377"/>
    </location>
</feature>
<dbReference type="RefSeq" id="WP_302723505.1">
    <property type="nucleotide sequence ID" value="NZ_JAULRU010000617.1"/>
</dbReference>